<name>A0AAN7RA62_TRANT</name>
<comment type="caution">
    <text evidence="2">The sequence shown here is derived from an EMBL/GenBank/DDBJ whole genome shotgun (WGS) entry which is preliminary data.</text>
</comment>
<dbReference type="Proteomes" id="UP001346149">
    <property type="component" value="Unassembled WGS sequence"/>
</dbReference>
<evidence type="ECO:0000313" key="2">
    <source>
        <dbReference type="EMBL" id="KAK4791508.1"/>
    </source>
</evidence>
<feature type="region of interest" description="Disordered" evidence="1">
    <location>
        <begin position="1"/>
        <end position="24"/>
    </location>
</feature>
<protein>
    <submittedName>
        <fullName evidence="2">Uncharacterized protein</fullName>
    </submittedName>
</protein>
<organism evidence="2 3">
    <name type="scientific">Trapa natans</name>
    <name type="common">Water chestnut</name>
    <dbReference type="NCBI Taxonomy" id="22666"/>
    <lineage>
        <taxon>Eukaryota</taxon>
        <taxon>Viridiplantae</taxon>
        <taxon>Streptophyta</taxon>
        <taxon>Embryophyta</taxon>
        <taxon>Tracheophyta</taxon>
        <taxon>Spermatophyta</taxon>
        <taxon>Magnoliopsida</taxon>
        <taxon>eudicotyledons</taxon>
        <taxon>Gunneridae</taxon>
        <taxon>Pentapetalae</taxon>
        <taxon>rosids</taxon>
        <taxon>malvids</taxon>
        <taxon>Myrtales</taxon>
        <taxon>Lythraceae</taxon>
        <taxon>Trapa</taxon>
    </lineage>
</organism>
<evidence type="ECO:0000313" key="3">
    <source>
        <dbReference type="Proteomes" id="UP001346149"/>
    </source>
</evidence>
<dbReference type="PANTHER" id="PTHR31722">
    <property type="entry name" value="OS06G0675200 PROTEIN"/>
    <property type="match status" value="1"/>
</dbReference>
<proteinExistence type="predicted"/>
<dbReference type="PANTHER" id="PTHR31722:SF62">
    <property type="entry name" value="EMB|CAB62433.1"/>
    <property type="match status" value="1"/>
</dbReference>
<reference evidence="2 3" key="1">
    <citation type="journal article" date="2023" name="Hortic Res">
        <title>Pangenome of water caltrop reveals structural variations and asymmetric subgenome divergence after allopolyploidization.</title>
        <authorList>
            <person name="Zhang X."/>
            <person name="Chen Y."/>
            <person name="Wang L."/>
            <person name="Yuan Y."/>
            <person name="Fang M."/>
            <person name="Shi L."/>
            <person name="Lu R."/>
            <person name="Comes H.P."/>
            <person name="Ma Y."/>
            <person name="Chen Y."/>
            <person name="Huang G."/>
            <person name="Zhou Y."/>
            <person name="Zheng Z."/>
            <person name="Qiu Y."/>
        </authorList>
    </citation>
    <scope>NUCLEOTIDE SEQUENCE [LARGE SCALE GENOMIC DNA]</scope>
    <source>
        <strain evidence="2">F231</strain>
    </source>
</reference>
<accession>A0AAN7RA62</accession>
<sequence length="188" mass="20214">MACLDLYNKDPSPNNGGGGGVATTHFNAPMGPRISFSNDFVESVPSASKPMLELTKMSDTSSDFEFSVTTYSMMSADELFLKGHLLPFKDPCRHGKSLSKTQTSLREELLMAGEDCDGCGKSLRPSMATGWKGLLGFRKAHVGPKKVVDAKMNISTPDTRAHRSPAPASQEVVDEVGSGRVNAIDIEM</sequence>
<evidence type="ECO:0000256" key="1">
    <source>
        <dbReference type="SAM" id="MobiDB-lite"/>
    </source>
</evidence>
<gene>
    <name evidence="2" type="ORF">SAY86_031921</name>
</gene>
<dbReference type="EMBL" id="JAXQNO010000009">
    <property type="protein sequence ID" value="KAK4791508.1"/>
    <property type="molecule type" value="Genomic_DNA"/>
</dbReference>
<keyword evidence="3" id="KW-1185">Reference proteome</keyword>
<dbReference type="AlphaFoldDB" id="A0AAN7RA62"/>